<evidence type="ECO:0000259" key="4">
    <source>
        <dbReference type="Pfam" id="PF00251"/>
    </source>
</evidence>
<keyword evidence="2" id="KW-0378">Hydrolase</keyword>
<proteinExistence type="inferred from homology"/>
<comment type="caution">
    <text evidence="5">The sequence shown here is derived from an EMBL/GenBank/DDBJ whole genome shotgun (WGS) entry which is preliminary data.</text>
</comment>
<keyword evidence="6" id="KW-1185">Reference proteome</keyword>
<dbReference type="Pfam" id="PF00251">
    <property type="entry name" value="Glyco_hydro_32N"/>
    <property type="match status" value="1"/>
</dbReference>
<feature type="domain" description="Glycosyl hydrolase family 32 N-terminal" evidence="4">
    <location>
        <begin position="122"/>
        <end position="284"/>
    </location>
</feature>
<evidence type="ECO:0000313" key="5">
    <source>
        <dbReference type="EMBL" id="RKP54510.1"/>
    </source>
</evidence>
<dbReference type="InterPro" id="IPR013148">
    <property type="entry name" value="Glyco_hydro_32_N"/>
</dbReference>
<reference evidence="5 6" key="1">
    <citation type="submission" date="2018-10" db="EMBL/GenBank/DDBJ databases">
        <title>Cohnella sp. M2MS4P-1, whole genome shotgun sequence.</title>
        <authorList>
            <person name="Tuo L."/>
        </authorList>
    </citation>
    <scope>NUCLEOTIDE SEQUENCE [LARGE SCALE GENOMIC DNA]</scope>
    <source>
        <strain evidence="5 6">M2MS4P-1</strain>
    </source>
</reference>
<dbReference type="PANTHER" id="PTHR35279">
    <property type="match status" value="1"/>
</dbReference>
<evidence type="ECO:0000256" key="2">
    <source>
        <dbReference type="ARBA" id="ARBA00022801"/>
    </source>
</evidence>
<dbReference type="OrthoDB" id="9759709at2"/>
<dbReference type="AlphaFoldDB" id="A0A494XVA2"/>
<keyword evidence="3" id="KW-0326">Glycosidase</keyword>
<dbReference type="PANTHER" id="PTHR35279:SF1">
    <property type="entry name" value="ARABINANASE_LEVANSUCRASE_INVERTASE"/>
    <property type="match status" value="1"/>
</dbReference>
<evidence type="ECO:0000256" key="1">
    <source>
        <dbReference type="ARBA" id="ARBA00009902"/>
    </source>
</evidence>
<comment type="similarity">
    <text evidence="1">Belongs to the glycosyl hydrolase 32 family.</text>
</comment>
<dbReference type="Proteomes" id="UP000282076">
    <property type="component" value="Unassembled WGS sequence"/>
</dbReference>
<dbReference type="EMBL" id="RBZM01000005">
    <property type="protein sequence ID" value="RKP54510.1"/>
    <property type="molecule type" value="Genomic_DNA"/>
</dbReference>
<evidence type="ECO:0000256" key="3">
    <source>
        <dbReference type="ARBA" id="ARBA00023295"/>
    </source>
</evidence>
<dbReference type="GO" id="GO:0016798">
    <property type="term" value="F:hydrolase activity, acting on glycosyl bonds"/>
    <property type="evidence" value="ECO:0007669"/>
    <property type="project" value="UniProtKB-KW"/>
</dbReference>
<evidence type="ECO:0000313" key="6">
    <source>
        <dbReference type="Proteomes" id="UP000282076"/>
    </source>
</evidence>
<gene>
    <name evidence="5" type="ORF">D7Z26_13545</name>
</gene>
<sequence>MSEVGGYTLKHRDNTDFKRWSTDYKLGSPVIAGSGMKGRFDSHGVDSPFVFYHGDRYMMTYIGFDGLGYQTALAESDDLIHWRSLGTILRRNEGNDWDRIGAAGTWLLKESDEISERPVLKKVDGKYWMVYHSYPEEGYECGPAEIGLAWTTDEDLLEWNRLERPVFSWQGGADWERGGLYKACLLEHEGTYYLFYNAKNDGERWHEQTGVAMSQDLLHWSRYEGNPVLRNIPGSWQSAFVSDPCVVKDGNKWVMFYFGFDGSHAQEGLAVSDNLLDWKRAEEPIVRHGAPGDLDELHAHKPYVLRHNEVLYHYYCAVRPVRYEDVILGNEYRTITVAASSHIDTTAT</sequence>
<protein>
    <recommendedName>
        <fullName evidence="4">Glycosyl hydrolase family 32 N-terminal domain-containing protein</fullName>
    </recommendedName>
</protein>
<dbReference type="SUPFAM" id="SSF75005">
    <property type="entry name" value="Arabinanase/levansucrase/invertase"/>
    <property type="match status" value="2"/>
</dbReference>
<organism evidence="5 6">
    <name type="scientific">Cohnella endophytica</name>
    <dbReference type="NCBI Taxonomy" id="2419778"/>
    <lineage>
        <taxon>Bacteria</taxon>
        <taxon>Bacillati</taxon>
        <taxon>Bacillota</taxon>
        <taxon>Bacilli</taxon>
        <taxon>Bacillales</taxon>
        <taxon>Paenibacillaceae</taxon>
        <taxon>Cohnella</taxon>
    </lineage>
</organism>
<dbReference type="InterPro" id="IPR023296">
    <property type="entry name" value="Glyco_hydro_beta-prop_sf"/>
</dbReference>
<dbReference type="Gene3D" id="2.115.10.20">
    <property type="entry name" value="Glycosyl hydrolase domain, family 43"/>
    <property type="match status" value="3"/>
</dbReference>
<accession>A0A494XVA2</accession>
<name>A0A494XVA2_9BACL</name>